<evidence type="ECO:0000256" key="4">
    <source>
        <dbReference type="ARBA" id="ARBA00022989"/>
    </source>
</evidence>
<feature type="transmembrane region" description="Helical" evidence="6">
    <location>
        <begin position="20"/>
        <end position="41"/>
    </location>
</feature>
<sequence length="170" mass="18770">MKKEFLKKYLKEAGLGLKDLLRALVISSIINFVVLAIGLGILKIKYFILIALLIALVDLLPVLGAGMVMIPWAIIEIFMGNMKLGFSLGILFALTFIIKQVIEPIILGRSIGLNPFLTILISVSFMIFLSPGLGALVGPIVSMMIGTFLEVRKAFEFEKNQDEKIEDKKS</sequence>
<accession>A0A2N6UHZ4</accession>
<dbReference type="AlphaFoldDB" id="A0A2N6UHZ4"/>
<dbReference type="Pfam" id="PF01594">
    <property type="entry name" value="AI-2E_transport"/>
    <property type="match status" value="1"/>
</dbReference>
<dbReference type="GO" id="GO:0016020">
    <property type="term" value="C:membrane"/>
    <property type="evidence" value="ECO:0007669"/>
    <property type="project" value="UniProtKB-SubCell"/>
</dbReference>
<dbReference type="InterPro" id="IPR002549">
    <property type="entry name" value="AI-2E-like"/>
</dbReference>
<protein>
    <recommendedName>
        <fullName evidence="9">AI-2E family transporter</fullName>
    </recommendedName>
</protein>
<comment type="similarity">
    <text evidence="2">Belongs to the autoinducer-2 exporter (AI-2E) (TC 2.A.86) family.</text>
</comment>
<organism evidence="7 8">
    <name type="scientific">Anaerococcus hydrogenalis</name>
    <dbReference type="NCBI Taxonomy" id="33029"/>
    <lineage>
        <taxon>Bacteria</taxon>
        <taxon>Bacillati</taxon>
        <taxon>Bacillota</taxon>
        <taxon>Tissierellia</taxon>
        <taxon>Tissierellales</taxon>
        <taxon>Peptoniphilaceae</taxon>
        <taxon>Anaerococcus</taxon>
    </lineage>
</organism>
<dbReference type="PANTHER" id="PTHR21716:SF68">
    <property type="entry name" value="TRANSPORT PROTEIN YTVI-RELATED"/>
    <property type="match status" value="1"/>
</dbReference>
<comment type="subcellular location">
    <subcellularLocation>
        <location evidence="1">Membrane</location>
        <topology evidence="1">Multi-pass membrane protein</topology>
    </subcellularLocation>
</comment>
<evidence type="ECO:0000256" key="1">
    <source>
        <dbReference type="ARBA" id="ARBA00004141"/>
    </source>
</evidence>
<evidence type="ECO:0000256" key="6">
    <source>
        <dbReference type="SAM" id="Phobius"/>
    </source>
</evidence>
<dbReference type="EMBL" id="PNHP01000004">
    <property type="protein sequence ID" value="PMC81166.1"/>
    <property type="molecule type" value="Genomic_DNA"/>
</dbReference>
<keyword evidence="5 6" id="KW-0472">Membrane</keyword>
<name>A0A2N6UHZ4_9FIRM</name>
<feature type="transmembrane region" description="Helical" evidence="6">
    <location>
        <begin position="119"/>
        <end position="149"/>
    </location>
</feature>
<feature type="transmembrane region" description="Helical" evidence="6">
    <location>
        <begin position="47"/>
        <end position="74"/>
    </location>
</feature>
<dbReference type="GeneID" id="84578837"/>
<dbReference type="GO" id="GO:0055085">
    <property type="term" value="P:transmembrane transport"/>
    <property type="evidence" value="ECO:0007669"/>
    <property type="project" value="TreeGrafter"/>
</dbReference>
<evidence type="ECO:0000313" key="7">
    <source>
        <dbReference type="EMBL" id="PMC81166.1"/>
    </source>
</evidence>
<proteinExistence type="inferred from homology"/>
<evidence type="ECO:0000313" key="8">
    <source>
        <dbReference type="Proteomes" id="UP000235658"/>
    </source>
</evidence>
<dbReference type="Proteomes" id="UP000235658">
    <property type="component" value="Unassembled WGS sequence"/>
</dbReference>
<comment type="caution">
    <text evidence="7">The sequence shown here is derived from an EMBL/GenBank/DDBJ whole genome shotgun (WGS) entry which is preliminary data.</text>
</comment>
<evidence type="ECO:0000256" key="2">
    <source>
        <dbReference type="ARBA" id="ARBA00009773"/>
    </source>
</evidence>
<evidence type="ECO:0008006" key="9">
    <source>
        <dbReference type="Google" id="ProtNLM"/>
    </source>
</evidence>
<keyword evidence="4 6" id="KW-1133">Transmembrane helix</keyword>
<dbReference type="RefSeq" id="WP_102198214.1">
    <property type="nucleotide sequence ID" value="NZ_CAUPDS010000003.1"/>
</dbReference>
<reference evidence="7 8" key="1">
    <citation type="submission" date="2017-09" db="EMBL/GenBank/DDBJ databases">
        <title>Bacterial strain isolated from the female urinary microbiota.</title>
        <authorList>
            <person name="Thomas-White K."/>
            <person name="Kumar N."/>
            <person name="Forster S."/>
            <person name="Putonti C."/>
            <person name="Lawley T."/>
            <person name="Wolfe A.J."/>
        </authorList>
    </citation>
    <scope>NUCLEOTIDE SEQUENCE [LARGE SCALE GENOMIC DNA]</scope>
    <source>
        <strain evidence="7 8">UMB0204</strain>
    </source>
</reference>
<evidence type="ECO:0000256" key="3">
    <source>
        <dbReference type="ARBA" id="ARBA00022692"/>
    </source>
</evidence>
<evidence type="ECO:0000256" key="5">
    <source>
        <dbReference type="ARBA" id="ARBA00023136"/>
    </source>
</evidence>
<dbReference type="PANTHER" id="PTHR21716">
    <property type="entry name" value="TRANSMEMBRANE PROTEIN"/>
    <property type="match status" value="1"/>
</dbReference>
<feature type="transmembrane region" description="Helical" evidence="6">
    <location>
        <begin position="86"/>
        <end position="107"/>
    </location>
</feature>
<keyword evidence="3 6" id="KW-0812">Transmembrane</keyword>
<gene>
    <name evidence="7" type="ORF">CJ192_06530</name>
</gene>